<organism evidence="12 13">
    <name type="scientific">Chrysochromulina tobinii</name>
    <dbReference type="NCBI Taxonomy" id="1460289"/>
    <lineage>
        <taxon>Eukaryota</taxon>
        <taxon>Haptista</taxon>
        <taxon>Haptophyta</taxon>
        <taxon>Prymnesiophyceae</taxon>
        <taxon>Prymnesiales</taxon>
        <taxon>Chrysochromulinaceae</taxon>
        <taxon>Chrysochromulina</taxon>
    </lineage>
</organism>
<evidence type="ECO:0000256" key="3">
    <source>
        <dbReference type="ARBA" id="ARBA00022741"/>
    </source>
</evidence>
<evidence type="ECO:0000256" key="2">
    <source>
        <dbReference type="ARBA" id="ARBA00022692"/>
    </source>
</evidence>
<comment type="subcellular location">
    <subcellularLocation>
        <location evidence="1">Membrane</location>
    </subcellularLocation>
</comment>
<proteinExistence type="inferred from homology"/>
<dbReference type="GO" id="GO:0004383">
    <property type="term" value="F:guanylate cyclase activity"/>
    <property type="evidence" value="ECO:0007669"/>
    <property type="project" value="TreeGrafter"/>
</dbReference>
<keyword evidence="3" id="KW-0547">Nucleotide-binding</keyword>
<dbReference type="InterPro" id="IPR029787">
    <property type="entry name" value="Nucleotide_cyclase"/>
</dbReference>
<feature type="domain" description="Guanylate cyclase" evidence="10">
    <location>
        <begin position="372"/>
        <end position="501"/>
    </location>
</feature>
<dbReference type="PANTHER" id="PTHR11920">
    <property type="entry name" value="GUANYLYL CYCLASE"/>
    <property type="match status" value="1"/>
</dbReference>
<evidence type="ECO:0000256" key="1">
    <source>
        <dbReference type="ARBA" id="ARBA00004370"/>
    </source>
</evidence>
<dbReference type="EMBL" id="JWZX01000343">
    <property type="protein sequence ID" value="KOO53182.1"/>
    <property type="molecule type" value="Genomic_DNA"/>
</dbReference>
<keyword evidence="5 9" id="KW-0472">Membrane</keyword>
<evidence type="ECO:0000259" key="10">
    <source>
        <dbReference type="PROSITE" id="PS50125"/>
    </source>
</evidence>
<evidence type="ECO:0000256" key="8">
    <source>
        <dbReference type="SAM" id="MobiDB-lite"/>
    </source>
</evidence>
<dbReference type="AlphaFoldDB" id="A0A0M0LQL0"/>
<dbReference type="GO" id="GO:0007168">
    <property type="term" value="P:receptor guanylyl cyclase signaling pathway"/>
    <property type="evidence" value="ECO:0007669"/>
    <property type="project" value="TreeGrafter"/>
</dbReference>
<feature type="transmembrane region" description="Helical" evidence="9">
    <location>
        <begin position="316"/>
        <end position="336"/>
    </location>
</feature>
<accession>A0A0M0LQL0</accession>
<name>A0A0M0LQL0_9EUKA</name>
<dbReference type="InterPro" id="IPR001054">
    <property type="entry name" value="A/G_cyclase"/>
</dbReference>
<keyword evidence="2 9" id="KW-0812">Transmembrane</keyword>
<evidence type="ECO:0000259" key="11">
    <source>
        <dbReference type="PROSITE" id="PS50839"/>
    </source>
</evidence>
<evidence type="ECO:0000256" key="4">
    <source>
        <dbReference type="ARBA" id="ARBA00022989"/>
    </source>
</evidence>
<dbReference type="CDD" id="cd07302">
    <property type="entry name" value="CHD"/>
    <property type="match status" value="1"/>
</dbReference>
<keyword evidence="6 7" id="KW-0456">Lyase</keyword>
<dbReference type="OrthoDB" id="6127067at2759"/>
<evidence type="ECO:0000256" key="5">
    <source>
        <dbReference type="ARBA" id="ARBA00023136"/>
    </source>
</evidence>
<comment type="caution">
    <text evidence="12">The sequence shown here is derived from an EMBL/GenBank/DDBJ whole genome shotgun (WGS) entry which is preliminary data.</text>
</comment>
<evidence type="ECO:0000313" key="13">
    <source>
        <dbReference type="Proteomes" id="UP000037460"/>
    </source>
</evidence>
<dbReference type="InterPro" id="IPR050401">
    <property type="entry name" value="Cyclic_nucleotide_synthase"/>
</dbReference>
<feature type="compositionally biased region" description="Low complexity" evidence="8">
    <location>
        <begin position="560"/>
        <end position="572"/>
    </location>
</feature>
<keyword evidence="4 9" id="KW-1133">Transmembrane helix</keyword>
<feature type="domain" description="CHASE" evidence="11">
    <location>
        <begin position="106"/>
        <end position="243"/>
    </location>
</feature>
<dbReference type="GO" id="GO:0000166">
    <property type="term" value="F:nucleotide binding"/>
    <property type="evidence" value="ECO:0007669"/>
    <property type="project" value="UniProtKB-KW"/>
</dbReference>
<evidence type="ECO:0000313" key="12">
    <source>
        <dbReference type="EMBL" id="KOO53182.1"/>
    </source>
</evidence>
<protein>
    <submittedName>
        <fullName evidence="12">Guanylate cyclase soluble subunit beta-2</fullName>
    </submittedName>
</protein>
<evidence type="ECO:0000256" key="6">
    <source>
        <dbReference type="ARBA" id="ARBA00023239"/>
    </source>
</evidence>
<sequence>MMRYTNSEAIARQVRAQTLLSSVAVSFGAVLRGALNPSLAAATFVESGPPPTHEAVQRWFTRAAPALVMASPAINDVQLAPYGRVAAIYPPVSSGGGSVGGDVGGGHDLFNASSVIANRRQAVVLALTDRKIHIEGPKKILSPLTKCTAFCKYGQSALLSRIPLFASTTAAADPWSLGYRWPRGGSPLGPFTTVTGCDVVRSAATGASLCDTNATGDGRRFWGFFTIIVVWSQLLELAGIEHLGAEYKWSIARSVETSDGMDALPLVVVSSSDGSLPTSAYDAGAVSSVVRAYSSAWVITIEPRTGSLTPVPENGAVAAVVVIAALITALIVFIALQQQLNDSLLYSMLPRRVVSMLRAGDEHVAEHFEHVTLLFTDIVRFTDLVGTITPHETMAMLNDLFKDFDEIAQRHGVTKLETVGDAFVAVAGISGERDPCAQALQIARCALDMVECAGRHELPNSGNMLIRVGLHCGPAVGGVVGRTLPHYSIFGDTINTTARMESNSLPGRTHVSDKFAAAFAAAEPRGAIAVKGKGVMETHFLLRRGDAISPDELLGPSSPPRTFDSSSSKNSSFNSLKNAIVGPVTVTSDDDWYGML</sequence>
<dbReference type="Gene3D" id="3.30.70.1230">
    <property type="entry name" value="Nucleotide cyclase"/>
    <property type="match status" value="1"/>
</dbReference>
<evidence type="ECO:0000256" key="7">
    <source>
        <dbReference type="RuleBase" id="RU000405"/>
    </source>
</evidence>
<dbReference type="PROSITE" id="PS50125">
    <property type="entry name" value="GUANYLATE_CYCLASE_2"/>
    <property type="match status" value="1"/>
</dbReference>
<dbReference type="PROSITE" id="PS00452">
    <property type="entry name" value="GUANYLATE_CYCLASE_1"/>
    <property type="match status" value="1"/>
</dbReference>
<evidence type="ECO:0000256" key="9">
    <source>
        <dbReference type="SAM" id="Phobius"/>
    </source>
</evidence>
<dbReference type="GO" id="GO:0035556">
    <property type="term" value="P:intracellular signal transduction"/>
    <property type="evidence" value="ECO:0007669"/>
    <property type="project" value="InterPro"/>
</dbReference>
<gene>
    <name evidence="12" type="ORF">Ctob_014603</name>
</gene>
<dbReference type="GO" id="GO:0001653">
    <property type="term" value="F:peptide receptor activity"/>
    <property type="evidence" value="ECO:0007669"/>
    <property type="project" value="TreeGrafter"/>
</dbReference>
<feature type="region of interest" description="Disordered" evidence="8">
    <location>
        <begin position="551"/>
        <end position="572"/>
    </location>
</feature>
<dbReference type="SUPFAM" id="SSF55073">
    <property type="entry name" value="Nucleotide cyclase"/>
    <property type="match status" value="1"/>
</dbReference>
<reference evidence="13" key="1">
    <citation type="journal article" date="2015" name="PLoS Genet.">
        <title>Genome Sequence and Transcriptome Analyses of Chrysochromulina tobin: Metabolic Tools for Enhanced Algal Fitness in the Prominent Order Prymnesiales (Haptophyceae).</title>
        <authorList>
            <person name="Hovde B.T."/>
            <person name="Deodato C.R."/>
            <person name="Hunsperger H.M."/>
            <person name="Ryken S.A."/>
            <person name="Yost W."/>
            <person name="Jha R.K."/>
            <person name="Patterson J."/>
            <person name="Monnat R.J. Jr."/>
            <person name="Barlow S.B."/>
            <person name="Starkenburg S.R."/>
            <person name="Cattolico R.A."/>
        </authorList>
    </citation>
    <scope>NUCLEOTIDE SEQUENCE</scope>
    <source>
        <strain evidence="13">CCMP291</strain>
    </source>
</reference>
<dbReference type="Proteomes" id="UP000037460">
    <property type="component" value="Unassembled WGS sequence"/>
</dbReference>
<dbReference type="InterPro" id="IPR006189">
    <property type="entry name" value="CHASE_dom"/>
</dbReference>
<dbReference type="GO" id="GO:0004016">
    <property type="term" value="F:adenylate cyclase activity"/>
    <property type="evidence" value="ECO:0007669"/>
    <property type="project" value="TreeGrafter"/>
</dbReference>
<dbReference type="PANTHER" id="PTHR11920:SF335">
    <property type="entry name" value="GUANYLATE CYCLASE"/>
    <property type="match status" value="1"/>
</dbReference>
<dbReference type="GO" id="GO:0005886">
    <property type="term" value="C:plasma membrane"/>
    <property type="evidence" value="ECO:0007669"/>
    <property type="project" value="TreeGrafter"/>
</dbReference>
<comment type="similarity">
    <text evidence="7">Belongs to the adenylyl cyclase class-4/guanylyl cyclase family.</text>
</comment>
<dbReference type="Pfam" id="PF00211">
    <property type="entry name" value="Guanylate_cyc"/>
    <property type="match status" value="1"/>
</dbReference>
<dbReference type="InterPro" id="IPR018297">
    <property type="entry name" value="A/G_cyclase_CS"/>
</dbReference>
<keyword evidence="13" id="KW-1185">Reference proteome</keyword>
<dbReference type="PROSITE" id="PS50839">
    <property type="entry name" value="CHASE"/>
    <property type="match status" value="1"/>
</dbReference>
<dbReference type="SMART" id="SM00044">
    <property type="entry name" value="CYCc"/>
    <property type="match status" value="1"/>
</dbReference>